<reference evidence="7 8" key="1">
    <citation type="submission" date="2020-06" db="EMBL/GenBank/DDBJ databases">
        <title>Transcriptomic and genomic resources for Thalictrum thalictroides and T. hernandezii: Facilitating candidate gene discovery in an emerging model plant lineage.</title>
        <authorList>
            <person name="Arias T."/>
            <person name="Riano-Pachon D.M."/>
            <person name="Di Stilio V.S."/>
        </authorList>
    </citation>
    <scope>NUCLEOTIDE SEQUENCE [LARGE SCALE GENOMIC DNA]</scope>
    <source>
        <strain evidence="8">cv. WT478/WT964</strain>
        <tissue evidence="7">Leaves</tissue>
    </source>
</reference>
<dbReference type="Proteomes" id="UP000554482">
    <property type="component" value="Unassembled WGS sequence"/>
</dbReference>
<keyword evidence="1" id="KW-0479">Metal-binding</keyword>
<dbReference type="GO" id="GO:0006511">
    <property type="term" value="P:ubiquitin-dependent protein catabolic process"/>
    <property type="evidence" value="ECO:0007669"/>
    <property type="project" value="TreeGrafter"/>
</dbReference>
<keyword evidence="8" id="KW-1185">Reference proteome</keyword>
<evidence type="ECO:0000256" key="1">
    <source>
        <dbReference type="ARBA" id="ARBA00022723"/>
    </source>
</evidence>
<feature type="compositionally biased region" description="Basic residues" evidence="5">
    <location>
        <begin position="420"/>
        <end position="434"/>
    </location>
</feature>
<dbReference type="OrthoDB" id="8062037at2759"/>
<feature type="region of interest" description="Disordered" evidence="5">
    <location>
        <begin position="281"/>
        <end position="303"/>
    </location>
</feature>
<name>A0A7J6VZ37_THATH</name>
<dbReference type="PROSITE" id="PS50089">
    <property type="entry name" value="ZF_RING_2"/>
    <property type="match status" value="1"/>
</dbReference>
<feature type="compositionally biased region" description="Low complexity" evidence="5">
    <location>
        <begin position="359"/>
        <end position="369"/>
    </location>
</feature>
<dbReference type="Pfam" id="PF13639">
    <property type="entry name" value="zf-RING_2"/>
    <property type="match status" value="1"/>
</dbReference>
<feature type="compositionally biased region" description="Polar residues" evidence="5">
    <location>
        <begin position="435"/>
        <end position="448"/>
    </location>
</feature>
<dbReference type="SUPFAM" id="SSF57850">
    <property type="entry name" value="RING/U-box"/>
    <property type="match status" value="1"/>
</dbReference>
<evidence type="ECO:0000313" key="8">
    <source>
        <dbReference type="Proteomes" id="UP000554482"/>
    </source>
</evidence>
<gene>
    <name evidence="7" type="ORF">FRX31_020023</name>
</gene>
<dbReference type="GO" id="GO:0005634">
    <property type="term" value="C:nucleus"/>
    <property type="evidence" value="ECO:0007669"/>
    <property type="project" value="TreeGrafter"/>
</dbReference>
<evidence type="ECO:0000256" key="3">
    <source>
        <dbReference type="ARBA" id="ARBA00022833"/>
    </source>
</evidence>
<dbReference type="CDD" id="cd16454">
    <property type="entry name" value="RING-H2_PA-TM-RING"/>
    <property type="match status" value="1"/>
</dbReference>
<dbReference type="AlphaFoldDB" id="A0A7J6VZ37"/>
<evidence type="ECO:0000256" key="5">
    <source>
        <dbReference type="SAM" id="MobiDB-lite"/>
    </source>
</evidence>
<evidence type="ECO:0000259" key="6">
    <source>
        <dbReference type="PROSITE" id="PS50089"/>
    </source>
</evidence>
<feature type="compositionally biased region" description="Basic and acidic residues" evidence="5">
    <location>
        <begin position="375"/>
        <end position="393"/>
    </location>
</feature>
<dbReference type="GO" id="GO:0061630">
    <property type="term" value="F:ubiquitin protein ligase activity"/>
    <property type="evidence" value="ECO:0007669"/>
    <property type="project" value="TreeGrafter"/>
</dbReference>
<dbReference type="FunFam" id="3.30.40.10:FF:000594">
    <property type="entry name" value="RING/U-box superfamily protein"/>
    <property type="match status" value="1"/>
</dbReference>
<dbReference type="InterPro" id="IPR013083">
    <property type="entry name" value="Znf_RING/FYVE/PHD"/>
</dbReference>
<evidence type="ECO:0000256" key="2">
    <source>
        <dbReference type="ARBA" id="ARBA00022771"/>
    </source>
</evidence>
<sequence>MEEVDMDLIMVPDTPDRMLTQNITSGSNNVEEPCSSSVVGNSGISNLLDKGIRNRVRDHGRVNIDSANNRRLFPRSRGEVGTHGEIPQNNCSVINLEDSPSVSNARLMKRMMSVKVSSQPRFAEQLVTLSNDRAKVDGDTSSIAELLADDSRMKGKNKEILNDLNSSKKIHSKKLCLGGRNLRKATLLQGNINSDFDHGFHRSSAVGVDNGNGIPLHSDSNQNTEQLMSKSLQAATLPRKRERRLVRNGFISPHNIAKAKCPAESPVKSSADARQDDIVSVVSSSRPPPSQIHIVSPTSAGNYTDRVKGKGLMEECSAETHNGPHASSRSLLKPTEEVIIADNENGCAFRTSEGMGGWRSTRNRTNTTSLTFSDGIRHHSEMKDEGVQSHEISDPVSFQRAATTQASTFRPEIDKDSRRHFGAGKIERKQRKRGSVSSNNGECSTSNFDDSELAFLGSSGDPSKDRSTRSRRNRYHLNSRPVIEIDEMFPEAQRGGSQDTTETTNDDSNARARQMEADEMLARELQEQFFHESHGVESGEIDANIAWSLQQEEDAQRSASFRRQHVHPRDATMSHLYQQHHTEALPNSLVRSTSRASRGRGRAPTSARVGRLRDRFPGNSRTISSRERSIHFHPNIDVEMRIHILETLEAAVGATDSRMPNNFFQLQRDFNENDYEMLLALDENNHHVGANPSLINNLPQSILQNENLEEDCAICLERQIIGDTIRHLPCLHKFHKDCIDPWLRRKTSCPVCKSGIT</sequence>
<feature type="domain" description="RING-type" evidence="6">
    <location>
        <begin position="712"/>
        <end position="753"/>
    </location>
</feature>
<dbReference type="PANTHER" id="PTHR45931:SF25">
    <property type="entry name" value="E3 UBIQUITIN-PROTEIN LIGASE RLIM-LIKE ISOFORM X1"/>
    <property type="match status" value="1"/>
</dbReference>
<evidence type="ECO:0000256" key="4">
    <source>
        <dbReference type="PROSITE-ProRule" id="PRU00175"/>
    </source>
</evidence>
<dbReference type="GO" id="GO:0008270">
    <property type="term" value="F:zinc ion binding"/>
    <property type="evidence" value="ECO:0007669"/>
    <property type="project" value="UniProtKB-KW"/>
</dbReference>
<comment type="caution">
    <text evidence="7">The sequence shown here is derived from an EMBL/GenBank/DDBJ whole genome shotgun (WGS) entry which is preliminary data.</text>
</comment>
<protein>
    <submittedName>
        <fullName evidence="7">RING/U-box superfamily protein</fullName>
    </submittedName>
</protein>
<organism evidence="7 8">
    <name type="scientific">Thalictrum thalictroides</name>
    <name type="common">Rue-anemone</name>
    <name type="synonym">Anemone thalictroides</name>
    <dbReference type="NCBI Taxonomy" id="46969"/>
    <lineage>
        <taxon>Eukaryota</taxon>
        <taxon>Viridiplantae</taxon>
        <taxon>Streptophyta</taxon>
        <taxon>Embryophyta</taxon>
        <taxon>Tracheophyta</taxon>
        <taxon>Spermatophyta</taxon>
        <taxon>Magnoliopsida</taxon>
        <taxon>Ranunculales</taxon>
        <taxon>Ranunculaceae</taxon>
        <taxon>Thalictroideae</taxon>
        <taxon>Thalictrum</taxon>
    </lineage>
</organism>
<evidence type="ECO:0000313" key="7">
    <source>
        <dbReference type="EMBL" id="KAF5190389.1"/>
    </source>
</evidence>
<proteinExistence type="predicted"/>
<dbReference type="InterPro" id="IPR001841">
    <property type="entry name" value="Znf_RING"/>
</dbReference>
<dbReference type="InterPro" id="IPR051834">
    <property type="entry name" value="RING_finger_E3_ligase"/>
</dbReference>
<keyword evidence="3" id="KW-0862">Zinc</keyword>
<dbReference type="EMBL" id="JABWDY010024269">
    <property type="protein sequence ID" value="KAF5190389.1"/>
    <property type="molecule type" value="Genomic_DNA"/>
</dbReference>
<dbReference type="PANTHER" id="PTHR45931">
    <property type="entry name" value="SI:CH211-59O9.10"/>
    <property type="match status" value="1"/>
</dbReference>
<dbReference type="Gene3D" id="3.30.40.10">
    <property type="entry name" value="Zinc/RING finger domain, C3HC4 (zinc finger)"/>
    <property type="match status" value="1"/>
</dbReference>
<accession>A0A7J6VZ37</accession>
<keyword evidence="2 4" id="KW-0863">Zinc-finger</keyword>
<feature type="compositionally biased region" description="Polar residues" evidence="5">
    <location>
        <begin position="495"/>
        <end position="507"/>
    </location>
</feature>
<feature type="region of interest" description="Disordered" evidence="5">
    <location>
        <begin position="355"/>
        <end position="509"/>
    </location>
</feature>
<dbReference type="SMART" id="SM00184">
    <property type="entry name" value="RING"/>
    <property type="match status" value="1"/>
</dbReference>